<protein>
    <submittedName>
        <fullName evidence="1">Uncharacterized protein</fullName>
    </submittedName>
</protein>
<proteinExistence type="predicted"/>
<accession>A0ABQ7HW96</accession>
<organism evidence="1 2">
    <name type="scientific">Astathelohania contejeani</name>
    <dbReference type="NCBI Taxonomy" id="164912"/>
    <lineage>
        <taxon>Eukaryota</taxon>
        <taxon>Fungi</taxon>
        <taxon>Fungi incertae sedis</taxon>
        <taxon>Microsporidia</taxon>
        <taxon>Astathelohaniidae</taxon>
        <taxon>Astathelohania</taxon>
    </lineage>
</organism>
<gene>
    <name evidence="1" type="ORF">TCON_2352</name>
</gene>
<dbReference type="EMBL" id="SBIQ01000267">
    <property type="protein sequence ID" value="KAF7682420.1"/>
    <property type="molecule type" value="Genomic_DNA"/>
</dbReference>
<sequence>MEGYIKKSDSGCKNLKSSKTEHVAEGYKSAMAVSEIIASNQVQLFSRMIVLRSILNSVDSAFEEWPRDLSKAVQTRLGRMLRGGRKKVVISSVKNPLIKLVRRNSKDELIQLKETL</sequence>
<name>A0ABQ7HW96_9MICR</name>
<evidence type="ECO:0000313" key="1">
    <source>
        <dbReference type="EMBL" id="KAF7682420.1"/>
    </source>
</evidence>
<dbReference type="Proteomes" id="UP001516464">
    <property type="component" value="Unassembled WGS sequence"/>
</dbReference>
<reference evidence="1 2" key="1">
    <citation type="submission" date="2019-01" db="EMBL/GenBank/DDBJ databases">
        <title>Genomes sequencing and comparative genomics of infectious freshwater microsporidia, Cucumispora dikerogammari and Thelohania contejeani.</title>
        <authorList>
            <person name="Cormier A."/>
            <person name="Giraud I."/>
            <person name="Wattier R."/>
            <person name="Teixeira M."/>
            <person name="Grandjean F."/>
            <person name="Rigaud T."/>
            <person name="Cordaux R."/>
        </authorList>
    </citation>
    <scope>NUCLEOTIDE SEQUENCE [LARGE SCALE GENOMIC DNA]</scope>
    <source>
        <strain evidence="1">T1</strain>
        <tissue evidence="1">Spores</tissue>
    </source>
</reference>
<evidence type="ECO:0000313" key="2">
    <source>
        <dbReference type="Proteomes" id="UP001516464"/>
    </source>
</evidence>
<keyword evidence="2" id="KW-1185">Reference proteome</keyword>
<comment type="caution">
    <text evidence="1">The sequence shown here is derived from an EMBL/GenBank/DDBJ whole genome shotgun (WGS) entry which is preliminary data.</text>
</comment>